<dbReference type="AlphaFoldDB" id="A0A3A9B079"/>
<proteinExistence type="predicted"/>
<gene>
    <name evidence="2" type="ORF">D7V94_08275</name>
</gene>
<dbReference type="Proteomes" id="UP000280696">
    <property type="component" value="Unassembled WGS sequence"/>
</dbReference>
<dbReference type="OrthoDB" id="9807423at2"/>
<organism evidence="2 3">
    <name type="scientific">Parablautia intestinalis</name>
    <dbReference type="NCBI Taxonomy" id="2320100"/>
    <lineage>
        <taxon>Bacteria</taxon>
        <taxon>Bacillati</taxon>
        <taxon>Bacillota</taxon>
        <taxon>Clostridia</taxon>
        <taxon>Lachnospirales</taxon>
        <taxon>Lachnospiraceae</taxon>
        <taxon>Parablautia</taxon>
    </lineage>
</organism>
<comment type="caution">
    <text evidence="2">The sequence shown here is derived from an EMBL/GenBank/DDBJ whole genome shotgun (WGS) entry which is preliminary data.</text>
</comment>
<sequence length="171" mass="19687">MTEKNMREMGQAAEELLKLRGPKYNMSAHEAEVKLRELEKEESMERVYVCSQYGSRGEKATNLELAKFFCMMVIEEGKIPICPHLFYSQVLNDDVKSQRAAGMRIGLELLRDCMELRIFTNISEGMKGEILKAREWGIPITIANMAVIYSEDQALYEEQEIVKELREVLNG</sequence>
<dbReference type="Gene3D" id="3.40.50.10400">
    <property type="entry name" value="Hypothetical protein PA1492"/>
    <property type="match status" value="1"/>
</dbReference>
<evidence type="ECO:0000313" key="3">
    <source>
        <dbReference type="Proteomes" id="UP000280696"/>
    </source>
</evidence>
<accession>A0A3A9B079</accession>
<dbReference type="RefSeq" id="WP_120468662.1">
    <property type="nucleotide sequence ID" value="NZ_RAYQ01000006.1"/>
</dbReference>
<name>A0A3A9B079_9FIRM</name>
<dbReference type="InterPro" id="IPR056670">
    <property type="entry name" value="DUF7768"/>
</dbReference>
<feature type="domain" description="DUF7768" evidence="1">
    <location>
        <begin position="46"/>
        <end position="141"/>
    </location>
</feature>
<protein>
    <recommendedName>
        <fullName evidence="1">DUF7768 domain-containing protein</fullName>
    </recommendedName>
</protein>
<evidence type="ECO:0000259" key="1">
    <source>
        <dbReference type="Pfam" id="PF24963"/>
    </source>
</evidence>
<reference evidence="2 3" key="1">
    <citation type="submission" date="2018-09" db="EMBL/GenBank/DDBJ databases">
        <title>Murine metabolic-syndrome-specific gut microbial biobank.</title>
        <authorList>
            <person name="Liu C."/>
        </authorList>
    </citation>
    <scope>NUCLEOTIDE SEQUENCE [LARGE SCALE GENOMIC DNA]</scope>
    <source>
        <strain evidence="2 3">0.1xD8-82</strain>
    </source>
</reference>
<dbReference type="Pfam" id="PF24963">
    <property type="entry name" value="DUF7768"/>
    <property type="match status" value="1"/>
</dbReference>
<dbReference type="EMBL" id="RAYQ01000006">
    <property type="protein sequence ID" value="RKI92055.1"/>
    <property type="molecule type" value="Genomic_DNA"/>
</dbReference>
<keyword evidence="3" id="KW-1185">Reference proteome</keyword>
<evidence type="ECO:0000313" key="2">
    <source>
        <dbReference type="EMBL" id="RKI92055.1"/>
    </source>
</evidence>